<dbReference type="PANTHER" id="PTHR43773">
    <property type="entry name" value="MAGNESIUM TRANSPORTER MGTE"/>
    <property type="match status" value="1"/>
</dbReference>
<keyword evidence="7 9" id="KW-0472">Membrane</keyword>
<proteinExistence type="inferred from homology"/>
<dbReference type="GO" id="GO:0005886">
    <property type="term" value="C:plasma membrane"/>
    <property type="evidence" value="ECO:0007669"/>
    <property type="project" value="UniProtKB-SubCell"/>
</dbReference>
<evidence type="ECO:0000256" key="8">
    <source>
        <dbReference type="PROSITE-ProRule" id="PRU00703"/>
    </source>
</evidence>
<dbReference type="HOGENOM" id="CLU_037408_2_2_0"/>
<evidence type="ECO:0000256" key="7">
    <source>
        <dbReference type="ARBA" id="ARBA00023136"/>
    </source>
</evidence>
<dbReference type="OrthoDB" id="9790355at2"/>
<dbReference type="SUPFAM" id="SSF54631">
    <property type="entry name" value="CBS-domain pair"/>
    <property type="match status" value="1"/>
</dbReference>
<dbReference type="SMART" id="SM00924">
    <property type="entry name" value="MgtE_N"/>
    <property type="match status" value="1"/>
</dbReference>
<feature type="domain" description="CBS" evidence="10">
    <location>
        <begin position="135"/>
        <end position="196"/>
    </location>
</feature>
<gene>
    <name evidence="11" type="ORF">Theth_1561</name>
</gene>
<name>F7YU28_9THEM</name>
<dbReference type="InterPro" id="IPR046342">
    <property type="entry name" value="CBS_dom_sf"/>
</dbReference>
<evidence type="ECO:0000313" key="12">
    <source>
        <dbReference type="Proteomes" id="UP000006804"/>
    </source>
</evidence>
<keyword evidence="3 9" id="KW-0813">Transport</keyword>
<comment type="subunit">
    <text evidence="9">Homodimer.</text>
</comment>
<evidence type="ECO:0000259" key="10">
    <source>
        <dbReference type="PROSITE" id="PS51371"/>
    </source>
</evidence>
<dbReference type="AlphaFoldDB" id="F7YU28"/>
<evidence type="ECO:0000313" key="11">
    <source>
        <dbReference type="EMBL" id="AEH51614.1"/>
    </source>
</evidence>
<feature type="transmembrane region" description="Helical" evidence="9">
    <location>
        <begin position="418"/>
        <end position="439"/>
    </location>
</feature>
<dbReference type="Pfam" id="PF00571">
    <property type="entry name" value="CBS"/>
    <property type="match status" value="2"/>
</dbReference>
<dbReference type="InterPro" id="IPR006669">
    <property type="entry name" value="MgtE_transporter"/>
</dbReference>
<dbReference type="InterPro" id="IPR038076">
    <property type="entry name" value="MgtE_N_sf"/>
</dbReference>
<dbReference type="InterPro" id="IPR000644">
    <property type="entry name" value="CBS_dom"/>
</dbReference>
<feature type="domain" description="CBS" evidence="10">
    <location>
        <begin position="199"/>
        <end position="255"/>
    </location>
</feature>
<dbReference type="CDD" id="cd04606">
    <property type="entry name" value="CBS_pair_Mg_transporter"/>
    <property type="match status" value="1"/>
</dbReference>
<feature type="transmembrane region" description="Helical" evidence="9">
    <location>
        <begin position="357"/>
        <end position="378"/>
    </location>
</feature>
<dbReference type="InterPro" id="IPR006667">
    <property type="entry name" value="SLC41_membr_dom"/>
</dbReference>
<keyword evidence="6 9" id="KW-1133">Transmembrane helix</keyword>
<evidence type="ECO:0000256" key="5">
    <source>
        <dbReference type="ARBA" id="ARBA00022842"/>
    </source>
</evidence>
<dbReference type="Gene3D" id="1.25.60.10">
    <property type="entry name" value="MgtE N-terminal domain-like"/>
    <property type="match status" value="1"/>
</dbReference>
<dbReference type="SMART" id="SM00116">
    <property type="entry name" value="CBS"/>
    <property type="match status" value="2"/>
</dbReference>
<keyword evidence="8" id="KW-0129">CBS domain</keyword>
<dbReference type="EMBL" id="CP002351">
    <property type="protein sequence ID" value="AEH51614.1"/>
    <property type="molecule type" value="Genomic_DNA"/>
</dbReference>
<comment type="caution">
    <text evidence="9">Lacks conserved residue(s) required for the propagation of feature annotation.</text>
</comment>
<dbReference type="GO" id="GO:0046872">
    <property type="term" value="F:metal ion binding"/>
    <property type="evidence" value="ECO:0007669"/>
    <property type="project" value="UniProtKB-KW"/>
</dbReference>
<dbReference type="Gene3D" id="3.10.580.10">
    <property type="entry name" value="CBS-domain"/>
    <property type="match status" value="1"/>
</dbReference>
<evidence type="ECO:0000256" key="4">
    <source>
        <dbReference type="ARBA" id="ARBA00022692"/>
    </source>
</evidence>
<comment type="function">
    <text evidence="9">Acts as a magnesium transporter.</text>
</comment>
<dbReference type="RefSeq" id="WP_013932826.1">
    <property type="nucleotide sequence ID" value="NC_015707.1"/>
</dbReference>
<dbReference type="PANTHER" id="PTHR43773:SF1">
    <property type="entry name" value="MAGNESIUM TRANSPORTER MGTE"/>
    <property type="match status" value="1"/>
</dbReference>
<dbReference type="InterPro" id="IPR036739">
    <property type="entry name" value="SLC41_membr_dom_sf"/>
</dbReference>
<protein>
    <recommendedName>
        <fullName evidence="9">Magnesium transporter MgtE</fullName>
    </recommendedName>
</protein>
<dbReference type="SUPFAM" id="SSF158791">
    <property type="entry name" value="MgtE N-terminal domain-like"/>
    <property type="match status" value="1"/>
</dbReference>
<keyword evidence="12" id="KW-1185">Reference proteome</keyword>
<keyword evidence="9" id="KW-0479">Metal-binding</keyword>
<keyword evidence="4 9" id="KW-0812">Transmembrane</keyword>
<dbReference type="KEGG" id="tta:Theth_1561"/>
<evidence type="ECO:0000256" key="9">
    <source>
        <dbReference type="RuleBase" id="RU362011"/>
    </source>
</evidence>
<dbReference type="Pfam" id="PF03448">
    <property type="entry name" value="MgtE_N"/>
    <property type="match status" value="1"/>
</dbReference>
<feature type="transmembrane region" description="Helical" evidence="9">
    <location>
        <begin position="283"/>
        <end position="303"/>
    </location>
</feature>
<keyword evidence="9" id="KW-1003">Cell membrane</keyword>
<feature type="transmembrane region" description="Helical" evidence="9">
    <location>
        <begin position="384"/>
        <end position="406"/>
    </location>
</feature>
<dbReference type="SUPFAM" id="SSF161093">
    <property type="entry name" value="MgtE membrane domain-like"/>
    <property type="match status" value="1"/>
</dbReference>
<comment type="similarity">
    <text evidence="2 9">Belongs to the SLC41A transporter family.</text>
</comment>
<evidence type="ECO:0000256" key="6">
    <source>
        <dbReference type="ARBA" id="ARBA00022989"/>
    </source>
</evidence>
<evidence type="ECO:0000256" key="3">
    <source>
        <dbReference type="ARBA" id="ARBA00022448"/>
    </source>
</evidence>
<dbReference type="eggNOG" id="COG2239">
    <property type="taxonomic scope" value="Bacteria"/>
</dbReference>
<accession>F7YU28</accession>
<dbReference type="STRING" id="688269.Theth_1561"/>
<evidence type="ECO:0000256" key="1">
    <source>
        <dbReference type="ARBA" id="ARBA00004141"/>
    </source>
</evidence>
<evidence type="ECO:0000256" key="2">
    <source>
        <dbReference type="ARBA" id="ARBA00009749"/>
    </source>
</evidence>
<keyword evidence="5 9" id="KW-0460">Magnesium</keyword>
<dbReference type="Gene3D" id="1.10.357.20">
    <property type="entry name" value="SLC41 divalent cation transporters, integral membrane domain"/>
    <property type="match status" value="1"/>
</dbReference>
<dbReference type="PATRIC" id="fig|688269.3.peg.1610"/>
<dbReference type="Proteomes" id="UP000006804">
    <property type="component" value="Chromosome"/>
</dbReference>
<dbReference type="PROSITE" id="PS51371">
    <property type="entry name" value="CBS"/>
    <property type="match status" value="2"/>
</dbReference>
<sequence>MKVRLQIDIKKFIENKDFRTLKMLLADQEPAEILEMIEELPPDEKIVVFRLLPKDKAAIVFSELEADDQRALIELFKEEKLREIFLSMDPDDRAELLEEMPANVVNQLLSYLTPEERALTLSLLNYPENSAGRLTTPKCLELYENMTVKEALEKIRKEGKDKETVQVMPVIDRTRKLVGIVELQDLIFADPENLVSQVMNPEPVFVYATDDQEQVAQIMRKYDLFVVPVVDSEQRLIGIITIDDIVDVIDEEATEDIQKMSSVITIEESYFHTSLPKLVGKRLPWLVILLLLGTVSQGIIASFEELLAALPVIAAFMPAMIDSGGNIGSQISALIIRGMALGEIKPKDWWKVMVREFVVSTIIAFILAVVLFLRSMIATPSLNVSFAVAAALVVVTIYSNLLGASLPFIGKLIHVDPAIMAGPLLTTLVDISGIAVYFYTVKWILKM</sequence>
<dbReference type="NCBIfam" id="TIGR00400">
    <property type="entry name" value="mgtE"/>
    <property type="match status" value="1"/>
</dbReference>
<comment type="subcellular location">
    <subcellularLocation>
        <location evidence="9">Cell membrane</location>
        <topology evidence="9">Multi-pass membrane protein</topology>
    </subcellularLocation>
    <subcellularLocation>
        <location evidence="1">Membrane</location>
        <topology evidence="1">Multi-pass membrane protein</topology>
    </subcellularLocation>
</comment>
<dbReference type="GO" id="GO:0015095">
    <property type="term" value="F:magnesium ion transmembrane transporter activity"/>
    <property type="evidence" value="ECO:0007669"/>
    <property type="project" value="UniProtKB-UniRule"/>
</dbReference>
<dbReference type="InterPro" id="IPR006668">
    <property type="entry name" value="Mg_transptr_MgtE_intracell_dom"/>
</dbReference>
<dbReference type="Pfam" id="PF01769">
    <property type="entry name" value="MgtE"/>
    <property type="match status" value="1"/>
</dbReference>
<reference evidence="11 12" key="1">
    <citation type="submission" date="2010-11" db="EMBL/GenBank/DDBJ databases">
        <title>The complete genome of Thermotoga thermarum DSM 5069.</title>
        <authorList>
            <consortium name="US DOE Joint Genome Institute (JGI-PGF)"/>
            <person name="Lucas S."/>
            <person name="Copeland A."/>
            <person name="Lapidus A."/>
            <person name="Bruce D."/>
            <person name="Goodwin L."/>
            <person name="Pitluck S."/>
            <person name="Kyrpides N."/>
            <person name="Mavromatis K."/>
            <person name="Ivanova N."/>
            <person name="Zeytun A."/>
            <person name="Brettin T."/>
            <person name="Detter J.C."/>
            <person name="Tapia R."/>
            <person name="Han C."/>
            <person name="Land M."/>
            <person name="Hauser L."/>
            <person name="Markowitz V."/>
            <person name="Cheng J.-F."/>
            <person name="Hugenholtz P."/>
            <person name="Woyke T."/>
            <person name="Wu D."/>
            <person name="Spring S."/>
            <person name="Schroeder M."/>
            <person name="Brambilla E."/>
            <person name="Klenk H.-P."/>
            <person name="Eisen J.A."/>
        </authorList>
    </citation>
    <scope>NUCLEOTIDE SEQUENCE [LARGE SCALE GENOMIC DNA]</scope>
    <source>
        <strain evidence="11 12">DSM 5069</strain>
    </source>
</reference>
<organism evidence="11 12">
    <name type="scientific">Pseudothermotoga thermarum DSM 5069</name>
    <dbReference type="NCBI Taxonomy" id="688269"/>
    <lineage>
        <taxon>Bacteria</taxon>
        <taxon>Thermotogati</taxon>
        <taxon>Thermotogota</taxon>
        <taxon>Thermotogae</taxon>
        <taxon>Thermotogales</taxon>
        <taxon>Thermotogaceae</taxon>
        <taxon>Pseudothermotoga</taxon>
    </lineage>
</organism>